<dbReference type="PANTHER" id="PTHR30137">
    <property type="entry name" value="LUCIFERASE-LIKE MONOOXYGENASE"/>
    <property type="match status" value="1"/>
</dbReference>
<feature type="non-terminal residue" evidence="5">
    <location>
        <position position="309"/>
    </location>
</feature>
<dbReference type="GO" id="GO:0016705">
    <property type="term" value="F:oxidoreductase activity, acting on paired donors, with incorporation or reduction of molecular oxygen"/>
    <property type="evidence" value="ECO:0007669"/>
    <property type="project" value="InterPro"/>
</dbReference>
<dbReference type="GO" id="GO:0004497">
    <property type="term" value="F:monooxygenase activity"/>
    <property type="evidence" value="ECO:0007669"/>
    <property type="project" value="UniProtKB-KW"/>
</dbReference>
<sequence>MRFDSTLYYHVGEDYSWPVLFDEMHETVGLLDKLGYTGVWLAEHHFAWDGWYRSGSNPILFGGDVARFSDRLRIGQCGVVVPDWHPLRLAEDIAFLDQATKGRVDFGIAPGINSRACMNFHEAGDRRDRARNKRLFEEALDVVLVALYQESFSHKGEFYEFPAPGWIDNKMLQNPKYHAENGAVIKMAISPRPYQERLPIYQMAESKSSTRVCAQRGIGTMSQGLSPGRSLENWKLYQQVATETHGRPYALGEGMAMMRPCYVAETQDQAEKDCKEGYNLLGQWGSHGLYKDWAPMVTEEELEPGDEHL</sequence>
<dbReference type="EMBL" id="UINC01072191">
    <property type="protein sequence ID" value="SVC07646.1"/>
    <property type="molecule type" value="Genomic_DNA"/>
</dbReference>
<evidence type="ECO:0000259" key="4">
    <source>
        <dbReference type="Pfam" id="PF00296"/>
    </source>
</evidence>
<protein>
    <recommendedName>
        <fullName evidence="4">Luciferase-like domain-containing protein</fullName>
    </recommendedName>
</protein>
<dbReference type="Gene3D" id="3.20.20.30">
    <property type="entry name" value="Luciferase-like domain"/>
    <property type="match status" value="1"/>
</dbReference>
<accession>A0A382J6X7</accession>
<dbReference type="InterPro" id="IPR050766">
    <property type="entry name" value="Bact_Lucif_Oxidored"/>
</dbReference>
<gene>
    <name evidence="5" type="ORF">METZ01_LOCUS260500</name>
</gene>
<evidence type="ECO:0000256" key="2">
    <source>
        <dbReference type="ARBA" id="ARBA00023002"/>
    </source>
</evidence>
<organism evidence="5">
    <name type="scientific">marine metagenome</name>
    <dbReference type="NCBI Taxonomy" id="408172"/>
    <lineage>
        <taxon>unclassified sequences</taxon>
        <taxon>metagenomes</taxon>
        <taxon>ecological metagenomes</taxon>
    </lineage>
</organism>
<evidence type="ECO:0000256" key="3">
    <source>
        <dbReference type="ARBA" id="ARBA00023033"/>
    </source>
</evidence>
<keyword evidence="1" id="KW-0285">Flavoprotein</keyword>
<evidence type="ECO:0000256" key="1">
    <source>
        <dbReference type="ARBA" id="ARBA00022630"/>
    </source>
</evidence>
<dbReference type="AlphaFoldDB" id="A0A382J6X7"/>
<keyword evidence="3" id="KW-0503">Monooxygenase</keyword>
<dbReference type="PANTHER" id="PTHR30137:SF16">
    <property type="entry name" value="BLL0895 PROTEIN"/>
    <property type="match status" value="1"/>
</dbReference>
<dbReference type="InterPro" id="IPR011251">
    <property type="entry name" value="Luciferase-like_dom"/>
</dbReference>
<name>A0A382J6X7_9ZZZZ</name>
<keyword evidence="2" id="KW-0560">Oxidoreductase</keyword>
<dbReference type="GO" id="GO:0005829">
    <property type="term" value="C:cytosol"/>
    <property type="evidence" value="ECO:0007669"/>
    <property type="project" value="TreeGrafter"/>
</dbReference>
<proteinExistence type="predicted"/>
<dbReference type="SUPFAM" id="SSF51679">
    <property type="entry name" value="Bacterial luciferase-like"/>
    <property type="match status" value="1"/>
</dbReference>
<reference evidence="5" key="1">
    <citation type="submission" date="2018-05" db="EMBL/GenBank/DDBJ databases">
        <authorList>
            <person name="Lanie J.A."/>
            <person name="Ng W.-L."/>
            <person name="Kazmierczak K.M."/>
            <person name="Andrzejewski T.M."/>
            <person name="Davidsen T.M."/>
            <person name="Wayne K.J."/>
            <person name="Tettelin H."/>
            <person name="Glass J.I."/>
            <person name="Rusch D."/>
            <person name="Podicherti R."/>
            <person name="Tsui H.-C.T."/>
            <person name="Winkler M.E."/>
        </authorList>
    </citation>
    <scope>NUCLEOTIDE SEQUENCE</scope>
</reference>
<dbReference type="Pfam" id="PF00296">
    <property type="entry name" value="Bac_luciferase"/>
    <property type="match status" value="1"/>
</dbReference>
<evidence type="ECO:0000313" key="5">
    <source>
        <dbReference type="EMBL" id="SVC07646.1"/>
    </source>
</evidence>
<feature type="domain" description="Luciferase-like" evidence="4">
    <location>
        <begin position="1"/>
        <end position="278"/>
    </location>
</feature>
<dbReference type="InterPro" id="IPR036661">
    <property type="entry name" value="Luciferase-like_sf"/>
</dbReference>